<dbReference type="InterPro" id="IPR036390">
    <property type="entry name" value="WH_DNA-bd_sf"/>
</dbReference>
<dbReference type="Gene3D" id="2.60.120.10">
    <property type="entry name" value="Jelly Rolls"/>
    <property type="match status" value="1"/>
</dbReference>
<dbReference type="InterPro" id="IPR012318">
    <property type="entry name" value="HTH_CRP"/>
</dbReference>
<gene>
    <name evidence="5" type="ORF">ACFSCW_05745</name>
</gene>
<evidence type="ECO:0000256" key="2">
    <source>
        <dbReference type="ARBA" id="ARBA00023125"/>
    </source>
</evidence>
<dbReference type="SUPFAM" id="SSF46785">
    <property type="entry name" value="Winged helix' DNA-binding domain"/>
    <property type="match status" value="1"/>
</dbReference>
<reference evidence="6" key="1">
    <citation type="journal article" date="2019" name="Int. J. Syst. Evol. Microbiol.">
        <title>The Global Catalogue of Microorganisms (GCM) 10K type strain sequencing project: providing services to taxonomists for standard genome sequencing and annotation.</title>
        <authorList>
            <consortium name="The Broad Institute Genomics Platform"/>
            <consortium name="The Broad Institute Genome Sequencing Center for Infectious Disease"/>
            <person name="Wu L."/>
            <person name="Ma J."/>
        </authorList>
    </citation>
    <scope>NUCLEOTIDE SEQUENCE [LARGE SCALE GENOMIC DNA]</scope>
    <source>
        <strain evidence="6">CGMCC 1.16275</strain>
    </source>
</reference>
<dbReference type="Pfam" id="PF13545">
    <property type="entry name" value="HTH_Crp_2"/>
    <property type="match status" value="1"/>
</dbReference>
<dbReference type="InterPro" id="IPR036388">
    <property type="entry name" value="WH-like_DNA-bd_sf"/>
</dbReference>
<proteinExistence type="predicted"/>
<evidence type="ECO:0000313" key="5">
    <source>
        <dbReference type="EMBL" id="MFD1611302.1"/>
    </source>
</evidence>
<dbReference type="PROSITE" id="PS51063">
    <property type="entry name" value="HTH_CRP_2"/>
    <property type="match status" value="1"/>
</dbReference>
<dbReference type="Gene3D" id="1.10.10.10">
    <property type="entry name" value="Winged helix-like DNA-binding domain superfamily/Winged helix DNA-binding domain"/>
    <property type="match status" value="1"/>
</dbReference>
<protein>
    <submittedName>
        <fullName evidence="5">Crp/Fnr family transcriptional regulator</fullName>
    </submittedName>
</protein>
<evidence type="ECO:0000256" key="1">
    <source>
        <dbReference type="ARBA" id="ARBA00023015"/>
    </source>
</evidence>
<keyword evidence="3" id="KW-0804">Transcription</keyword>
<dbReference type="InterPro" id="IPR018490">
    <property type="entry name" value="cNMP-bd_dom_sf"/>
</dbReference>
<comment type="caution">
    <text evidence="5">The sequence shown here is derived from an EMBL/GenBank/DDBJ whole genome shotgun (WGS) entry which is preliminary data.</text>
</comment>
<dbReference type="SMART" id="SM00419">
    <property type="entry name" value="HTH_CRP"/>
    <property type="match status" value="1"/>
</dbReference>
<dbReference type="SUPFAM" id="SSF51206">
    <property type="entry name" value="cAMP-binding domain-like"/>
    <property type="match status" value="1"/>
</dbReference>
<keyword evidence="1" id="KW-0805">Transcription regulation</keyword>
<dbReference type="RefSeq" id="WP_380887789.1">
    <property type="nucleotide sequence ID" value="NZ_JBHUDY010000001.1"/>
</dbReference>
<dbReference type="Proteomes" id="UP001597115">
    <property type="component" value="Unassembled WGS sequence"/>
</dbReference>
<organism evidence="5 6">
    <name type="scientific">Sphingomonas tabacisoli</name>
    <dbReference type="NCBI Taxonomy" id="2249466"/>
    <lineage>
        <taxon>Bacteria</taxon>
        <taxon>Pseudomonadati</taxon>
        <taxon>Pseudomonadota</taxon>
        <taxon>Alphaproteobacteria</taxon>
        <taxon>Sphingomonadales</taxon>
        <taxon>Sphingomonadaceae</taxon>
        <taxon>Sphingomonas</taxon>
    </lineage>
</organism>
<evidence type="ECO:0000256" key="3">
    <source>
        <dbReference type="ARBA" id="ARBA00023163"/>
    </source>
</evidence>
<evidence type="ECO:0000313" key="6">
    <source>
        <dbReference type="Proteomes" id="UP001597115"/>
    </source>
</evidence>
<sequence length="241" mass="26166">MIRVQQASNSLPPAALRLSRLAPLSGEELMAVVAAIDRSSQTPARRELLSEGRKIAEPRMIVSGWAARVRLLADGRRQLLSFLLPGDLVGMCRQPEPLAVSTVVAVTALTSCAAPSAGKFPQLADAYAISEALEEARLLSQIARLGRMNAQERIGDLLLELHERLSLCGLADETGFDLPLTQELLADALGLTSVHVNRVVQTMRRANDLEWRGRRLHLPNPAELARKIGRAPIRVTSASHA</sequence>
<dbReference type="InterPro" id="IPR014710">
    <property type="entry name" value="RmlC-like_jellyroll"/>
</dbReference>
<keyword evidence="6" id="KW-1185">Reference proteome</keyword>
<dbReference type="EMBL" id="JBHUDY010000001">
    <property type="protein sequence ID" value="MFD1611302.1"/>
    <property type="molecule type" value="Genomic_DNA"/>
</dbReference>
<feature type="domain" description="HTH crp-type" evidence="4">
    <location>
        <begin position="148"/>
        <end position="222"/>
    </location>
</feature>
<evidence type="ECO:0000259" key="4">
    <source>
        <dbReference type="PROSITE" id="PS51063"/>
    </source>
</evidence>
<accession>A0ABW4I1G3</accession>
<keyword evidence="2" id="KW-0238">DNA-binding</keyword>
<name>A0ABW4I1G3_9SPHN</name>